<organism evidence="2">
    <name type="scientific">Lichtheimia ramosa</name>
    <dbReference type="NCBI Taxonomy" id="688394"/>
    <lineage>
        <taxon>Eukaryota</taxon>
        <taxon>Fungi</taxon>
        <taxon>Fungi incertae sedis</taxon>
        <taxon>Mucoromycota</taxon>
        <taxon>Mucoromycotina</taxon>
        <taxon>Mucoromycetes</taxon>
        <taxon>Mucorales</taxon>
        <taxon>Lichtheimiaceae</taxon>
        <taxon>Lichtheimia</taxon>
    </lineage>
</organism>
<feature type="region of interest" description="Disordered" evidence="1">
    <location>
        <begin position="1"/>
        <end position="69"/>
    </location>
</feature>
<name>A0A077X121_9FUNG</name>
<dbReference type="OrthoDB" id="10320769at2759"/>
<dbReference type="EMBL" id="LK023379">
    <property type="protein sequence ID" value="CDS13295.1"/>
    <property type="molecule type" value="Genomic_DNA"/>
</dbReference>
<protein>
    <submittedName>
        <fullName evidence="2">Uncharacterized protein</fullName>
    </submittedName>
</protein>
<feature type="compositionally biased region" description="Basic and acidic residues" evidence="1">
    <location>
        <begin position="43"/>
        <end position="56"/>
    </location>
</feature>
<proteinExistence type="predicted"/>
<gene>
    <name evidence="2" type="ORF">LRAMOSA05473</name>
</gene>
<feature type="compositionally biased region" description="Polar residues" evidence="1">
    <location>
        <begin position="9"/>
        <end position="28"/>
    </location>
</feature>
<accession>A0A077X121</accession>
<sequence>MNKQQQQQPSNEQTSATNWPSNATNDANKFQFEQGIPDANAQQRRESFSKLTEQRRRSSAQMEQFQQQYKDQSVIRRFLGL</sequence>
<dbReference type="AlphaFoldDB" id="A0A077X121"/>
<evidence type="ECO:0000256" key="1">
    <source>
        <dbReference type="SAM" id="MobiDB-lite"/>
    </source>
</evidence>
<evidence type="ECO:0000313" key="2">
    <source>
        <dbReference type="EMBL" id="CDS13295.1"/>
    </source>
</evidence>
<feature type="compositionally biased region" description="Polar residues" evidence="1">
    <location>
        <begin position="59"/>
        <end position="69"/>
    </location>
</feature>
<reference evidence="2" key="1">
    <citation type="journal article" date="2014" name="Genome Announc.">
        <title>De novo whole-genome sequence and genome annotation of Lichtheimia ramosa.</title>
        <authorList>
            <person name="Linde J."/>
            <person name="Schwartze V."/>
            <person name="Binder U."/>
            <person name="Lass-Florl C."/>
            <person name="Voigt K."/>
            <person name="Horn F."/>
        </authorList>
    </citation>
    <scope>NUCLEOTIDE SEQUENCE</scope>
    <source>
        <strain evidence="2">JMRC FSU:6197</strain>
    </source>
</reference>